<evidence type="ECO:0000259" key="2">
    <source>
        <dbReference type="Pfam" id="PF05598"/>
    </source>
</evidence>
<dbReference type="Proteomes" id="UP001326715">
    <property type="component" value="Chromosome"/>
</dbReference>
<accession>A0ABZ0XGW0</accession>
<organism evidence="3 4">
    <name type="scientific">Chitinophaga sancti</name>
    <dbReference type="NCBI Taxonomy" id="1004"/>
    <lineage>
        <taxon>Bacteria</taxon>
        <taxon>Pseudomonadati</taxon>
        <taxon>Bacteroidota</taxon>
        <taxon>Chitinophagia</taxon>
        <taxon>Chitinophagales</taxon>
        <taxon>Chitinophagaceae</taxon>
        <taxon>Chitinophaga</taxon>
    </lineage>
</organism>
<feature type="compositionally biased region" description="Basic and acidic residues" evidence="1">
    <location>
        <begin position="140"/>
        <end position="149"/>
    </location>
</feature>
<feature type="domain" description="Transposase InsH N-terminal" evidence="2">
    <location>
        <begin position="20"/>
        <end position="116"/>
    </location>
</feature>
<dbReference type="RefSeq" id="WP_322518503.1">
    <property type="nucleotide sequence ID" value="NZ_CP139972.1"/>
</dbReference>
<gene>
    <name evidence="3" type="ORF">SR876_33445</name>
</gene>
<evidence type="ECO:0000313" key="4">
    <source>
        <dbReference type="Proteomes" id="UP001326715"/>
    </source>
</evidence>
<dbReference type="InterPro" id="IPR008490">
    <property type="entry name" value="Transposase_InsH_N"/>
</dbReference>
<sequence length="188" mass="21451">MIRYTPTKQLTLEGFSTPFSQQLSTTNRWVILAAKIPWDKLADVYYKKMRADFGAPTLSARMVIGAVIIKHILNIDDREVVAQITENIYLQYFVGLSSFQQEAPFDASLMVSIRKRLGIDVMSRLNEIILQEAGLIKANEEKTADTRSEDDQDGNGGESNNNGLNEITAVCIRKRRRYLPYRLSMNWN</sequence>
<feature type="region of interest" description="Disordered" evidence="1">
    <location>
        <begin position="140"/>
        <end position="162"/>
    </location>
</feature>
<protein>
    <submittedName>
        <fullName evidence="3">Transposase</fullName>
    </submittedName>
</protein>
<name>A0ABZ0XGW0_9BACT</name>
<reference evidence="3 4" key="1">
    <citation type="submission" date="2023-11" db="EMBL/GenBank/DDBJ databases">
        <title>MicrobeMod: A computational toolkit for identifying prokaryotic methylation and restriction-modification with nanopore sequencing.</title>
        <authorList>
            <person name="Crits-Christoph A."/>
            <person name="Kang S.C."/>
            <person name="Lee H."/>
            <person name="Ostrov N."/>
        </authorList>
    </citation>
    <scope>NUCLEOTIDE SEQUENCE [LARGE SCALE GENOMIC DNA]</scope>
    <source>
        <strain evidence="3 4">ATCC 23090</strain>
    </source>
</reference>
<dbReference type="Pfam" id="PF05598">
    <property type="entry name" value="DUF772"/>
    <property type="match status" value="1"/>
</dbReference>
<dbReference type="PANTHER" id="PTHR33803">
    <property type="entry name" value="IS1478 TRANSPOSASE"/>
    <property type="match status" value="1"/>
</dbReference>
<dbReference type="EMBL" id="CP140154">
    <property type="protein sequence ID" value="WQG89839.1"/>
    <property type="molecule type" value="Genomic_DNA"/>
</dbReference>
<dbReference type="PANTHER" id="PTHR33803:SF3">
    <property type="entry name" value="BLL1974 PROTEIN"/>
    <property type="match status" value="1"/>
</dbReference>
<keyword evidence="4" id="KW-1185">Reference proteome</keyword>
<evidence type="ECO:0000313" key="3">
    <source>
        <dbReference type="EMBL" id="WQG89839.1"/>
    </source>
</evidence>
<proteinExistence type="predicted"/>
<evidence type="ECO:0000256" key="1">
    <source>
        <dbReference type="SAM" id="MobiDB-lite"/>
    </source>
</evidence>